<feature type="transmembrane region" description="Helical" evidence="1">
    <location>
        <begin position="42"/>
        <end position="59"/>
    </location>
</feature>
<reference evidence="2" key="1">
    <citation type="submission" date="2021-01" db="EMBL/GenBank/DDBJ databases">
        <authorList>
            <person name="Corre E."/>
            <person name="Pelletier E."/>
            <person name="Niang G."/>
            <person name="Scheremetjew M."/>
            <person name="Finn R."/>
            <person name="Kale V."/>
            <person name="Holt S."/>
            <person name="Cochrane G."/>
            <person name="Meng A."/>
            <person name="Brown T."/>
            <person name="Cohen L."/>
        </authorList>
    </citation>
    <scope>NUCLEOTIDE SEQUENCE</scope>
    <source>
        <strain evidence="2">S3</strain>
    </source>
</reference>
<feature type="transmembrane region" description="Helical" evidence="1">
    <location>
        <begin position="12"/>
        <end position="30"/>
    </location>
</feature>
<protein>
    <submittedName>
        <fullName evidence="2">Uncharacterized protein</fullName>
    </submittedName>
</protein>
<evidence type="ECO:0000313" key="2">
    <source>
        <dbReference type="EMBL" id="CAE0333062.1"/>
    </source>
</evidence>
<feature type="transmembrane region" description="Helical" evidence="1">
    <location>
        <begin position="95"/>
        <end position="114"/>
    </location>
</feature>
<accession>A0A7S3IVP2</accession>
<proteinExistence type="predicted"/>
<keyword evidence="1" id="KW-0812">Transmembrane</keyword>
<sequence>MTSVHVTGHRLLVGSLEVVINCRVVVVVVLDYRHWSHLRMMLLNVYLGIIVPFSLPELFTLGCKVFSIARLMSLARVGAASNLPVISERTDRIRLIRGLLAVAFNGVGVIRLGIWREAGVDWLVQIIEGEQG</sequence>
<dbReference type="EMBL" id="HBIH01034578">
    <property type="protein sequence ID" value="CAE0333062.1"/>
    <property type="molecule type" value="Transcribed_RNA"/>
</dbReference>
<evidence type="ECO:0000256" key="1">
    <source>
        <dbReference type="SAM" id="Phobius"/>
    </source>
</evidence>
<organism evidence="2">
    <name type="scientific">Strombidium inclinatum</name>
    <dbReference type="NCBI Taxonomy" id="197538"/>
    <lineage>
        <taxon>Eukaryota</taxon>
        <taxon>Sar</taxon>
        <taxon>Alveolata</taxon>
        <taxon>Ciliophora</taxon>
        <taxon>Intramacronucleata</taxon>
        <taxon>Spirotrichea</taxon>
        <taxon>Oligotrichia</taxon>
        <taxon>Strombidiidae</taxon>
        <taxon>Strombidium</taxon>
    </lineage>
</organism>
<keyword evidence="1" id="KW-1133">Transmembrane helix</keyword>
<name>A0A7S3IVP2_9SPIT</name>
<gene>
    <name evidence="2" type="ORF">SINC0208_LOCUS13700</name>
</gene>
<keyword evidence="1" id="KW-0472">Membrane</keyword>
<dbReference type="AlphaFoldDB" id="A0A7S3IVP2"/>